<protein>
    <submittedName>
        <fullName evidence="6">Crp/Fnr family transcriptional regulator</fullName>
    </submittedName>
</protein>
<sequence length="192" mass="22149">MIRVNLELLPYTVKIHDKEPDLYVTEQKFSPGEQIIQQGKRVSYVYVIKNGIAKCYLSEDNGKDFIQEFFGEGELFGEIEVINDTLSFCCIEAITAVEVYKIEKRYFKESLSTDKTFSELIIKSLTSKISYKAHRHAYHQSHTSEENLLRLVGMFPQLLTKISKQDIASYLGITLRSLNRTINDLKNRNLIG</sequence>
<accession>A0ABT8RF93</accession>
<evidence type="ECO:0000256" key="3">
    <source>
        <dbReference type="ARBA" id="ARBA00023163"/>
    </source>
</evidence>
<dbReference type="Proteomes" id="UP001168528">
    <property type="component" value="Unassembled WGS sequence"/>
</dbReference>
<organism evidence="6 7">
    <name type="scientific">Rhodocytophaga aerolata</name>
    <dbReference type="NCBI Taxonomy" id="455078"/>
    <lineage>
        <taxon>Bacteria</taxon>
        <taxon>Pseudomonadati</taxon>
        <taxon>Bacteroidota</taxon>
        <taxon>Cytophagia</taxon>
        <taxon>Cytophagales</taxon>
        <taxon>Rhodocytophagaceae</taxon>
        <taxon>Rhodocytophaga</taxon>
    </lineage>
</organism>
<gene>
    <name evidence="6" type="ORF">Q0590_31140</name>
</gene>
<proteinExistence type="predicted"/>
<dbReference type="SUPFAM" id="SSF46785">
    <property type="entry name" value="Winged helix' DNA-binding domain"/>
    <property type="match status" value="1"/>
</dbReference>
<dbReference type="CDD" id="cd00038">
    <property type="entry name" value="CAP_ED"/>
    <property type="match status" value="1"/>
</dbReference>
<dbReference type="PROSITE" id="PS50042">
    <property type="entry name" value="CNMP_BINDING_3"/>
    <property type="match status" value="1"/>
</dbReference>
<dbReference type="InterPro" id="IPR050397">
    <property type="entry name" value="Env_Response_Regulators"/>
</dbReference>
<name>A0ABT8RF93_9BACT</name>
<feature type="domain" description="Cyclic nucleotide-binding" evidence="4">
    <location>
        <begin position="24"/>
        <end position="128"/>
    </location>
</feature>
<dbReference type="InterPro" id="IPR014710">
    <property type="entry name" value="RmlC-like_jellyroll"/>
</dbReference>
<evidence type="ECO:0000259" key="4">
    <source>
        <dbReference type="PROSITE" id="PS50042"/>
    </source>
</evidence>
<dbReference type="InterPro" id="IPR018490">
    <property type="entry name" value="cNMP-bd_dom_sf"/>
</dbReference>
<dbReference type="RefSeq" id="WP_302041571.1">
    <property type="nucleotide sequence ID" value="NZ_JAUKPO010000036.1"/>
</dbReference>
<dbReference type="PANTHER" id="PTHR24567">
    <property type="entry name" value="CRP FAMILY TRANSCRIPTIONAL REGULATORY PROTEIN"/>
    <property type="match status" value="1"/>
</dbReference>
<evidence type="ECO:0000256" key="2">
    <source>
        <dbReference type="ARBA" id="ARBA00023125"/>
    </source>
</evidence>
<keyword evidence="7" id="KW-1185">Reference proteome</keyword>
<evidence type="ECO:0000259" key="5">
    <source>
        <dbReference type="PROSITE" id="PS51063"/>
    </source>
</evidence>
<keyword evidence="1" id="KW-0805">Transcription regulation</keyword>
<dbReference type="Pfam" id="PF13545">
    <property type="entry name" value="HTH_Crp_2"/>
    <property type="match status" value="1"/>
</dbReference>
<evidence type="ECO:0000313" key="7">
    <source>
        <dbReference type="Proteomes" id="UP001168528"/>
    </source>
</evidence>
<dbReference type="Pfam" id="PF00027">
    <property type="entry name" value="cNMP_binding"/>
    <property type="match status" value="1"/>
</dbReference>
<dbReference type="InterPro" id="IPR000595">
    <property type="entry name" value="cNMP-bd_dom"/>
</dbReference>
<dbReference type="Gene3D" id="2.60.120.10">
    <property type="entry name" value="Jelly Rolls"/>
    <property type="match status" value="1"/>
</dbReference>
<evidence type="ECO:0000313" key="6">
    <source>
        <dbReference type="EMBL" id="MDO1450770.1"/>
    </source>
</evidence>
<feature type="domain" description="HTH crp-type" evidence="5">
    <location>
        <begin position="142"/>
        <end position="192"/>
    </location>
</feature>
<dbReference type="SMART" id="SM00100">
    <property type="entry name" value="cNMP"/>
    <property type="match status" value="1"/>
</dbReference>
<dbReference type="SUPFAM" id="SSF51206">
    <property type="entry name" value="cAMP-binding domain-like"/>
    <property type="match status" value="1"/>
</dbReference>
<keyword evidence="3" id="KW-0804">Transcription</keyword>
<evidence type="ECO:0000256" key="1">
    <source>
        <dbReference type="ARBA" id="ARBA00023015"/>
    </source>
</evidence>
<dbReference type="PANTHER" id="PTHR24567:SF76">
    <property type="entry name" value="CYCLIC NUCLEOTIDE-BINDING DOMAIN PROTEIN"/>
    <property type="match status" value="1"/>
</dbReference>
<reference evidence="6" key="1">
    <citation type="submission" date="2023-07" db="EMBL/GenBank/DDBJ databases">
        <title>The genome sequence of Rhodocytophaga aerolata KACC 12507.</title>
        <authorList>
            <person name="Zhang X."/>
        </authorList>
    </citation>
    <scope>NUCLEOTIDE SEQUENCE</scope>
    <source>
        <strain evidence="6">KACC 12507</strain>
    </source>
</reference>
<dbReference type="PROSITE" id="PS51063">
    <property type="entry name" value="HTH_CRP_2"/>
    <property type="match status" value="1"/>
</dbReference>
<keyword evidence="2" id="KW-0238">DNA-binding</keyword>
<dbReference type="InterPro" id="IPR036390">
    <property type="entry name" value="WH_DNA-bd_sf"/>
</dbReference>
<dbReference type="EMBL" id="JAUKPO010000036">
    <property type="protein sequence ID" value="MDO1450770.1"/>
    <property type="molecule type" value="Genomic_DNA"/>
</dbReference>
<comment type="caution">
    <text evidence="6">The sequence shown here is derived from an EMBL/GenBank/DDBJ whole genome shotgun (WGS) entry which is preliminary data.</text>
</comment>
<dbReference type="InterPro" id="IPR012318">
    <property type="entry name" value="HTH_CRP"/>
</dbReference>